<dbReference type="AlphaFoldDB" id="A0A6C0AGF9"/>
<organism evidence="1">
    <name type="scientific">viral metagenome</name>
    <dbReference type="NCBI Taxonomy" id="1070528"/>
    <lineage>
        <taxon>unclassified sequences</taxon>
        <taxon>metagenomes</taxon>
        <taxon>organismal metagenomes</taxon>
    </lineage>
</organism>
<accession>A0A6C0AGF9</accession>
<protein>
    <submittedName>
        <fullName evidence="1">Uncharacterized protein</fullName>
    </submittedName>
</protein>
<dbReference type="EMBL" id="MN740597">
    <property type="protein sequence ID" value="QHS78445.1"/>
    <property type="molecule type" value="Genomic_DNA"/>
</dbReference>
<evidence type="ECO:0000313" key="1">
    <source>
        <dbReference type="EMBL" id="QHS78445.1"/>
    </source>
</evidence>
<sequence length="82" mass="9773">MMYKKIFNKHARHNLCYGDFSQEPEYENGKGRVYSFNDLKVLSDLRKNLGIINEKLKDLMCEGNLYYNTDKCYIAKIQKKKL</sequence>
<reference evidence="1" key="1">
    <citation type="journal article" date="2020" name="Nature">
        <title>Giant virus diversity and host interactions through global metagenomics.</title>
        <authorList>
            <person name="Schulz F."/>
            <person name="Roux S."/>
            <person name="Paez-Espino D."/>
            <person name="Jungbluth S."/>
            <person name="Walsh D.A."/>
            <person name="Denef V.J."/>
            <person name="McMahon K.D."/>
            <person name="Konstantinidis K.T."/>
            <person name="Eloe-Fadrosh E.A."/>
            <person name="Kyrpides N.C."/>
            <person name="Woyke T."/>
        </authorList>
    </citation>
    <scope>NUCLEOTIDE SEQUENCE</scope>
    <source>
        <strain evidence="1">GVMAG-S-1021933-23</strain>
    </source>
</reference>
<name>A0A6C0AGF9_9ZZZZ</name>
<proteinExistence type="predicted"/>